<dbReference type="AlphaFoldDB" id="A0A1I4QC79"/>
<keyword evidence="2" id="KW-1185">Reference proteome</keyword>
<sequence length="152" mass="16816">MRLWVMRHGAAELRAERDADRRLSAAGREEVRVMAGRFAEMLPQRLLCSPYLRTRQTVQVLQEALPGLPPAQQVDWLTPDTDPDAVLLQLCALEAQDTLLVSHQPLSGLLISLLIEGNRRGRYPMPTAALASLDCELPASGAARLLGLDWPE</sequence>
<dbReference type="RefSeq" id="WP_093473884.1">
    <property type="nucleotide sequence ID" value="NZ_FOUI01000004.1"/>
</dbReference>
<protein>
    <submittedName>
        <fullName evidence="1">Phosphohistidine phosphatase</fullName>
    </submittedName>
</protein>
<dbReference type="Proteomes" id="UP000243629">
    <property type="component" value="Unassembled WGS sequence"/>
</dbReference>
<dbReference type="InterPro" id="IPR013078">
    <property type="entry name" value="His_Pase_superF_clade-1"/>
</dbReference>
<organism evidence="1 2">
    <name type="scientific">Halopseudomonas yangmingensis</name>
    <dbReference type="NCBI Taxonomy" id="1720063"/>
    <lineage>
        <taxon>Bacteria</taxon>
        <taxon>Pseudomonadati</taxon>
        <taxon>Pseudomonadota</taxon>
        <taxon>Gammaproteobacteria</taxon>
        <taxon>Pseudomonadales</taxon>
        <taxon>Pseudomonadaceae</taxon>
        <taxon>Halopseudomonas</taxon>
    </lineage>
</organism>
<reference evidence="2" key="1">
    <citation type="submission" date="2016-10" db="EMBL/GenBank/DDBJ databases">
        <authorList>
            <person name="Varghese N."/>
            <person name="Submissions S."/>
        </authorList>
    </citation>
    <scope>NUCLEOTIDE SEQUENCE [LARGE SCALE GENOMIC DNA]</scope>
    <source>
        <strain evidence="2">DSM 24213</strain>
    </source>
</reference>
<dbReference type="EMBL" id="FOUI01000004">
    <property type="protein sequence ID" value="SFM37647.1"/>
    <property type="molecule type" value="Genomic_DNA"/>
</dbReference>
<evidence type="ECO:0000313" key="1">
    <source>
        <dbReference type="EMBL" id="SFM37647.1"/>
    </source>
</evidence>
<dbReference type="SUPFAM" id="SSF53254">
    <property type="entry name" value="Phosphoglycerate mutase-like"/>
    <property type="match status" value="1"/>
</dbReference>
<dbReference type="InterPro" id="IPR029033">
    <property type="entry name" value="His_PPase_superfam"/>
</dbReference>
<dbReference type="OrthoDB" id="92610at2"/>
<dbReference type="SMART" id="SM00855">
    <property type="entry name" value="PGAM"/>
    <property type="match status" value="1"/>
</dbReference>
<evidence type="ECO:0000313" key="2">
    <source>
        <dbReference type="Proteomes" id="UP000243629"/>
    </source>
</evidence>
<dbReference type="STRING" id="1720063.SAMN05216217_10483"/>
<gene>
    <name evidence="1" type="ORF">SAMN05216217_10483</name>
</gene>
<dbReference type="CDD" id="cd07067">
    <property type="entry name" value="HP_PGM_like"/>
    <property type="match status" value="1"/>
</dbReference>
<dbReference type="Pfam" id="PF00300">
    <property type="entry name" value="His_Phos_1"/>
    <property type="match status" value="1"/>
</dbReference>
<name>A0A1I4QC79_9GAMM</name>
<accession>A0A1I4QC79</accession>
<proteinExistence type="predicted"/>
<dbReference type="Gene3D" id="3.40.50.1240">
    <property type="entry name" value="Phosphoglycerate mutase-like"/>
    <property type="match status" value="1"/>
</dbReference>